<accession>A0A8X6QG63</accession>
<feature type="region of interest" description="Disordered" evidence="1">
    <location>
        <begin position="1"/>
        <end position="33"/>
    </location>
</feature>
<sequence length="33" mass="3309">MDSSMEVVSQAELPPQAAAADTSNSNSEVGLAT</sequence>
<evidence type="ECO:0000313" key="2">
    <source>
        <dbReference type="EMBL" id="GFU16818.1"/>
    </source>
</evidence>
<protein>
    <submittedName>
        <fullName evidence="2">Uncharacterized protein</fullName>
    </submittedName>
</protein>
<comment type="caution">
    <text evidence="2">The sequence shown here is derived from an EMBL/GenBank/DDBJ whole genome shotgun (WGS) entry which is preliminary data.</text>
</comment>
<dbReference type="AlphaFoldDB" id="A0A8X6QG63"/>
<feature type="compositionally biased region" description="Polar residues" evidence="1">
    <location>
        <begin position="21"/>
        <end position="33"/>
    </location>
</feature>
<gene>
    <name evidence="2" type="ORF">NPIL_198881</name>
</gene>
<dbReference type="Proteomes" id="UP000887013">
    <property type="component" value="Unassembled WGS sequence"/>
</dbReference>
<dbReference type="EMBL" id="BMAW01126444">
    <property type="protein sequence ID" value="GFU16818.1"/>
    <property type="molecule type" value="Genomic_DNA"/>
</dbReference>
<evidence type="ECO:0000256" key="1">
    <source>
        <dbReference type="SAM" id="MobiDB-lite"/>
    </source>
</evidence>
<organism evidence="2 3">
    <name type="scientific">Nephila pilipes</name>
    <name type="common">Giant wood spider</name>
    <name type="synonym">Nephila maculata</name>
    <dbReference type="NCBI Taxonomy" id="299642"/>
    <lineage>
        <taxon>Eukaryota</taxon>
        <taxon>Metazoa</taxon>
        <taxon>Ecdysozoa</taxon>
        <taxon>Arthropoda</taxon>
        <taxon>Chelicerata</taxon>
        <taxon>Arachnida</taxon>
        <taxon>Araneae</taxon>
        <taxon>Araneomorphae</taxon>
        <taxon>Entelegynae</taxon>
        <taxon>Araneoidea</taxon>
        <taxon>Nephilidae</taxon>
        <taxon>Nephila</taxon>
    </lineage>
</organism>
<reference evidence="2" key="1">
    <citation type="submission" date="2020-08" db="EMBL/GenBank/DDBJ databases">
        <title>Multicomponent nature underlies the extraordinary mechanical properties of spider dragline silk.</title>
        <authorList>
            <person name="Kono N."/>
            <person name="Nakamura H."/>
            <person name="Mori M."/>
            <person name="Yoshida Y."/>
            <person name="Ohtoshi R."/>
            <person name="Malay A.D."/>
            <person name="Moran D.A.P."/>
            <person name="Tomita M."/>
            <person name="Numata K."/>
            <person name="Arakawa K."/>
        </authorList>
    </citation>
    <scope>NUCLEOTIDE SEQUENCE</scope>
</reference>
<feature type="non-terminal residue" evidence="2">
    <location>
        <position position="33"/>
    </location>
</feature>
<evidence type="ECO:0000313" key="3">
    <source>
        <dbReference type="Proteomes" id="UP000887013"/>
    </source>
</evidence>
<proteinExistence type="predicted"/>
<keyword evidence="3" id="KW-1185">Reference proteome</keyword>
<name>A0A8X6QG63_NEPPI</name>